<feature type="transmembrane region" description="Helical" evidence="6">
    <location>
        <begin position="387"/>
        <end position="414"/>
    </location>
</feature>
<evidence type="ECO:0000256" key="6">
    <source>
        <dbReference type="SAM" id="Phobius"/>
    </source>
</evidence>
<evidence type="ECO:0000256" key="4">
    <source>
        <dbReference type="ARBA" id="ARBA00023136"/>
    </source>
</evidence>
<proteinExistence type="predicted"/>
<dbReference type="FunFam" id="1.20.1250.20:FF:000011">
    <property type="entry name" value="MFS multidrug transporter, putative"/>
    <property type="match status" value="1"/>
</dbReference>
<feature type="transmembrane region" description="Helical" evidence="6">
    <location>
        <begin position="145"/>
        <end position="167"/>
    </location>
</feature>
<dbReference type="OrthoDB" id="6770063at2759"/>
<evidence type="ECO:0000313" key="8">
    <source>
        <dbReference type="EMBL" id="KUI71730.1"/>
    </source>
</evidence>
<accession>A0A194W6M8</accession>
<evidence type="ECO:0000256" key="1">
    <source>
        <dbReference type="ARBA" id="ARBA00004141"/>
    </source>
</evidence>
<evidence type="ECO:0000256" key="2">
    <source>
        <dbReference type="ARBA" id="ARBA00022692"/>
    </source>
</evidence>
<feature type="transmembrane region" description="Helical" evidence="6">
    <location>
        <begin position="321"/>
        <end position="341"/>
    </location>
</feature>
<feature type="transmembrane region" description="Helical" evidence="6">
    <location>
        <begin position="421"/>
        <end position="443"/>
    </location>
</feature>
<keyword evidence="9" id="KW-1185">Reference proteome</keyword>
<dbReference type="Pfam" id="PF07690">
    <property type="entry name" value="MFS_1"/>
    <property type="match status" value="1"/>
</dbReference>
<evidence type="ECO:0000256" key="3">
    <source>
        <dbReference type="ARBA" id="ARBA00022989"/>
    </source>
</evidence>
<dbReference type="Proteomes" id="UP000078559">
    <property type="component" value="Chromosome 7"/>
</dbReference>
<dbReference type="Gene3D" id="1.20.1250.20">
    <property type="entry name" value="MFS general substrate transporter like domains"/>
    <property type="match status" value="1"/>
</dbReference>
<dbReference type="PROSITE" id="PS50850">
    <property type="entry name" value="MFS"/>
    <property type="match status" value="1"/>
</dbReference>
<sequence>MNENINASEPAADRSAPPQKSETVTGGEPPLDWDGPTDPDNPKNWPARRKWSALCGMSLFVLMSPLTSTIVAPALDLIADDLVITEPTERIMCISLFVLGFAFGPLVASPLSEVYGRTRVVRSWNLLYLAFNTACGGASSKAALLVLRFLAGLFGSATLGIGGGTLGDLFTAKERGKAVAVYSVAVLAGPILGPILGGVVSQHLGWRWVFFVVSIIDVAVQLLGFVFLSETFAPVLLQRRQRRRDRESGRPPRPKPNPLQYVRMRLRQNLGRAIVLLGTQPIVQVLALYNAFLYGIVYSLYATFSQLWTQRYGQSETTAGLHYLSLGVGAIFAGEVCTHIMDRTYAVLSRRNDGAGKPEFRIPLMLPATVSLGVGLLWYGWSAQQRLFWIMPDIGNAFFMAGAVTCNISVNAYVVDTYGKYAASALAAVTTLRSLASFAFPLFAPYMYARLDYGWTTTVLALLAWGIGLPAVVMLWMFGEGLRKRSNYIVST</sequence>
<feature type="transmembrane region" description="Helical" evidence="6">
    <location>
        <begin position="362"/>
        <end position="381"/>
    </location>
</feature>
<evidence type="ECO:0000259" key="7">
    <source>
        <dbReference type="PROSITE" id="PS50850"/>
    </source>
</evidence>
<keyword evidence="2 6" id="KW-0812">Transmembrane</keyword>
<comment type="subcellular location">
    <subcellularLocation>
        <location evidence="1">Membrane</location>
        <topology evidence="1">Multi-pass membrane protein</topology>
    </subcellularLocation>
</comment>
<dbReference type="GO" id="GO:0022857">
    <property type="term" value="F:transmembrane transporter activity"/>
    <property type="evidence" value="ECO:0007669"/>
    <property type="project" value="InterPro"/>
</dbReference>
<dbReference type="InterPro" id="IPR036259">
    <property type="entry name" value="MFS_trans_sf"/>
</dbReference>
<feature type="transmembrane region" description="Helical" evidence="6">
    <location>
        <begin position="87"/>
        <end position="108"/>
    </location>
</feature>
<reference evidence="8" key="1">
    <citation type="submission" date="2014-12" db="EMBL/GenBank/DDBJ databases">
        <title>Genome Sequence of Valsa Canker Pathogens Uncovers a Specific Adaption of Colonization on Woody Bark.</title>
        <authorList>
            <person name="Yin Z."/>
            <person name="Liu H."/>
            <person name="Gao X."/>
            <person name="Li Z."/>
            <person name="Song N."/>
            <person name="Ke X."/>
            <person name="Dai Q."/>
            <person name="Wu Y."/>
            <person name="Sun Y."/>
            <person name="Xu J.-R."/>
            <person name="Kang Z.K."/>
            <person name="Wang L."/>
            <person name="Huang L."/>
        </authorList>
    </citation>
    <scope>NUCLEOTIDE SEQUENCE [LARGE SCALE GENOMIC DNA]</scope>
    <source>
        <strain evidence="8">03-8</strain>
    </source>
</reference>
<dbReference type="EMBL" id="CM003104">
    <property type="protein sequence ID" value="KUI71730.1"/>
    <property type="molecule type" value="Genomic_DNA"/>
</dbReference>
<dbReference type="PANTHER" id="PTHR23502">
    <property type="entry name" value="MAJOR FACILITATOR SUPERFAMILY"/>
    <property type="match status" value="1"/>
</dbReference>
<dbReference type="SUPFAM" id="SSF103473">
    <property type="entry name" value="MFS general substrate transporter"/>
    <property type="match status" value="1"/>
</dbReference>
<dbReference type="GO" id="GO:0016020">
    <property type="term" value="C:membrane"/>
    <property type="evidence" value="ECO:0007669"/>
    <property type="project" value="UniProtKB-SubCell"/>
</dbReference>
<dbReference type="CDD" id="cd17323">
    <property type="entry name" value="MFS_Tpo1_MDR_like"/>
    <property type="match status" value="1"/>
</dbReference>
<keyword evidence="3 6" id="KW-1133">Transmembrane helix</keyword>
<feature type="transmembrane region" description="Helical" evidence="6">
    <location>
        <begin position="273"/>
        <end position="301"/>
    </location>
</feature>
<gene>
    <name evidence="8" type="ORF">VM1G_07349</name>
</gene>
<dbReference type="PANTHER" id="PTHR23502:SF60">
    <property type="entry name" value="MAJOR FACILITATOR SUPERFAMILY (MFS) PROFILE DOMAIN-CONTAINING PROTEIN-RELATED"/>
    <property type="match status" value="1"/>
</dbReference>
<feature type="region of interest" description="Disordered" evidence="5">
    <location>
        <begin position="1"/>
        <end position="45"/>
    </location>
</feature>
<feature type="domain" description="Major facilitator superfamily (MFS) profile" evidence="7">
    <location>
        <begin position="53"/>
        <end position="483"/>
    </location>
</feature>
<evidence type="ECO:0000256" key="5">
    <source>
        <dbReference type="SAM" id="MobiDB-lite"/>
    </source>
</evidence>
<evidence type="ECO:0000313" key="9">
    <source>
        <dbReference type="Proteomes" id="UP000078559"/>
    </source>
</evidence>
<feature type="transmembrane region" description="Helical" evidence="6">
    <location>
        <begin position="179"/>
        <end position="200"/>
    </location>
</feature>
<feature type="transmembrane region" description="Helical" evidence="6">
    <location>
        <begin position="455"/>
        <end position="478"/>
    </location>
</feature>
<keyword evidence="4 6" id="KW-0472">Membrane</keyword>
<protein>
    <recommendedName>
        <fullName evidence="7">Major facilitator superfamily (MFS) profile domain-containing protein</fullName>
    </recommendedName>
</protein>
<feature type="transmembrane region" description="Helical" evidence="6">
    <location>
        <begin position="51"/>
        <end position="75"/>
    </location>
</feature>
<dbReference type="InterPro" id="IPR020846">
    <property type="entry name" value="MFS_dom"/>
</dbReference>
<dbReference type="AlphaFoldDB" id="A0A194W6M8"/>
<feature type="transmembrane region" description="Helical" evidence="6">
    <location>
        <begin position="206"/>
        <end position="237"/>
    </location>
</feature>
<dbReference type="InterPro" id="IPR011701">
    <property type="entry name" value="MFS"/>
</dbReference>
<name>A0A194W6M8_CYTMA</name>
<organism evidence="8 9">
    <name type="scientific">Cytospora mali</name>
    <name type="common">Apple Valsa canker fungus</name>
    <name type="synonym">Valsa mali</name>
    <dbReference type="NCBI Taxonomy" id="578113"/>
    <lineage>
        <taxon>Eukaryota</taxon>
        <taxon>Fungi</taxon>
        <taxon>Dikarya</taxon>
        <taxon>Ascomycota</taxon>
        <taxon>Pezizomycotina</taxon>
        <taxon>Sordariomycetes</taxon>
        <taxon>Sordariomycetidae</taxon>
        <taxon>Diaporthales</taxon>
        <taxon>Cytosporaceae</taxon>
        <taxon>Cytospora</taxon>
    </lineage>
</organism>
<feature type="transmembrane region" description="Helical" evidence="6">
    <location>
        <begin position="120"/>
        <end position="139"/>
    </location>
</feature>